<feature type="region of interest" description="Disordered" evidence="1">
    <location>
        <begin position="68"/>
        <end position="88"/>
    </location>
</feature>
<gene>
    <name evidence="2" type="ORF">QBC34DRAFT_435051</name>
</gene>
<evidence type="ECO:0000313" key="2">
    <source>
        <dbReference type="EMBL" id="KAK4453223.1"/>
    </source>
</evidence>
<feature type="compositionally biased region" description="Low complexity" evidence="1">
    <location>
        <begin position="149"/>
        <end position="185"/>
    </location>
</feature>
<evidence type="ECO:0000256" key="1">
    <source>
        <dbReference type="SAM" id="MobiDB-lite"/>
    </source>
</evidence>
<evidence type="ECO:0000313" key="3">
    <source>
        <dbReference type="Proteomes" id="UP001321760"/>
    </source>
</evidence>
<sequence length="586" mass="67182">MAMQQQQQQPSVTHSFSQTKAFTSVKKWLGSLPSSTTGGSVRQDRDDDVFITHVRALPRPAAIRIPNASLERPGMRTTSDGGHRDEDVEEVVPQSYLDRGKRVFSAAMYADDEAQGLPSVPMPEAKKAKTSQNRSLPTTLRRPERADRQLQLLQQAAERQQEIQPEQAVQSAESAVQQQQQQAVQTRPRRAAAKTSQPECQLPVDYFFTNLSLDVRNNIYRHLLVSHTIISVASLWTELAYETKPRGRRGGRNAPTEDRETFIDSRILRVCKQAFEEGARVLYSENTFLYKIRQRYPKVTLKNRNYISFDKYGHLFRYMSVELEGNRREQDYENSMATVLKSLTNKSDLPFTRRKALLTPSPASEIRLHTLSITISPEWNDASASGQNGGGSNDSTIDRSLSTVMFFGDGHEVMRALRAINTNFIRINIHVKEPRDEDDEEDEPVDATLRHLETTLDLRYHPFHLASKREYGLAGNMLQNDPIIQKQSNELGIAAEEAFSSLRKRIVAACADPDDAVEKGWWEDHAVAEKHRKQKRLRFARMFEGIREKKEKVEIERACVITINREKMRVWVSYRNYDYPENEDEE</sequence>
<reference evidence="2" key="1">
    <citation type="journal article" date="2023" name="Mol. Phylogenet. Evol.">
        <title>Genome-scale phylogeny and comparative genomics of the fungal order Sordariales.</title>
        <authorList>
            <person name="Hensen N."/>
            <person name="Bonometti L."/>
            <person name="Westerberg I."/>
            <person name="Brannstrom I.O."/>
            <person name="Guillou S."/>
            <person name="Cros-Aarteil S."/>
            <person name="Calhoun S."/>
            <person name="Haridas S."/>
            <person name="Kuo A."/>
            <person name="Mondo S."/>
            <person name="Pangilinan J."/>
            <person name="Riley R."/>
            <person name="LaButti K."/>
            <person name="Andreopoulos B."/>
            <person name="Lipzen A."/>
            <person name="Chen C."/>
            <person name="Yan M."/>
            <person name="Daum C."/>
            <person name="Ng V."/>
            <person name="Clum A."/>
            <person name="Steindorff A."/>
            <person name="Ohm R.A."/>
            <person name="Martin F."/>
            <person name="Silar P."/>
            <person name="Natvig D.O."/>
            <person name="Lalanne C."/>
            <person name="Gautier V."/>
            <person name="Ament-Velasquez S.L."/>
            <person name="Kruys A."/>
            <person name="Hutchinson M.I."/>
            <person name="Powell A.J."/>
            <person name="Barry K."/>
            <person name="Miller A.N."/>
            <person name="Grigoriev I.V."/>
            <person name="Debuchy R."/>
            <person name="Gladieux P."/>
            <person name="Hiltunen Thoren M."/>
            <person name="Johannesson H."/>
        </authorList>
    </citation>
    <scope>NUCLEOTIDE SEQUENCE</scope>
    <source>
        <strain evidence="2">PSN243</strain>
    </source>
</reference>
<dbReference type="EMBL" id="MU865921">
    <property type="protein sequence ID" value="KAK4453223.1"/>
    <property type="molecule type" value="Genomic_DNA"/>
</dbReference>
<dbReference type="AlphaFoldDB" id="A0AAV9H174"/>
<organism evidence="2 3">
    <name type="scientific">Podospora aff. communis PSN243</name>
    <dbReference type="NCBI Taxonomy" id="3040156"/>
    <lineage>
        <taxon>Eukaryota</taxon>
        <taxon>Fungi</taxon>
        <taxon>Dikarya</taxon>
        <taxon>Ascomycota</taxon>
        <taxon>Pezizomycotina</taxon>
        <taxon>Sordariomycetes</taxon>
        <taxon>Sordariomycetidae</taxon>
        <taxon>Sordariales</taxon>
        <taxon>Podosporaceae</taxon>
        <taxon>Podospora</taxon>
    </lineage>
</organism>
<comment type="caution">
    <text evidence="2">The sequence shown here is derived from an EMBL/GenBank/DDBJ whole genome shotgun (WGS) entry which is preliminary data.</text>
</comment>
<protein>
    <submittedName>
        <fullName evidence="2">Uncharacterized protein</fullName>
    </submittedName>
</protein>
<reference evidence="2" key="2">
    <citation type="submission" date="2023-05" db="EMBL/GenBank/DDBJ databases">
        <authorList>
            <consortium name="Lawrence Berkeley National Laboratory"/>
            <person name="Steindorff A."/>
            <person name="Hensen N."/>
            <person name="Bonometti L."/>
            <person name="Westerberg I."/>
            <person name="Brannstrom I.O."/>
            <person name="Guillou S."/>
            <person name="Cros-Aarteil S."/>
            <person name="Calhoun S."/>
            <person name="Haridas S."/>
            <person name="Kuo A."/>
            <person name="Mondo S."/>
            <person name="Pangilinan J."/>
            <person name="Riley R."/>
            <person name="Labutti K."/>
            <person name="Andreopoulos B."/>
            <person name="Lipzen A."/>
            <person name="Chen C."/>
            <person name="Yanf M."/>
            <person name="Daum C."/>
            <person name="Ng V."/>
            <person name="Clum A."/>
            <person name="Ohm R."/>
            <person name="Martin F."/>
            <person name="Silar P."/>
            <person name="Natvig D."/>
            <person name="Lalanne C."/>
            <person name="Gautier V."/>
            <person name="Ament-Velasquez S.L."/>
            <person name="Kruys A."/>
            <person name="Hutchinson M.I."/>
            <person name="Powell A.J."/>
            <person name="Barry K."/>
            <person name="Miller A.N."/>
            <person name="Grigoriev I.V."/>
            <person name="Debuchy R."/>
            <person name="Gladieux P."/>
            <person name="Thoren M.H."/>
            <person name="Johannesson H."/>
        </authorList>
    </citation>
    <scope>NUCLEOTIDE SEQUENCE</scope>
    <source>
        <strain evidence="2">PSN243</strain>
    </source>
</reference>
<keyword evidence="3" id="KW-1185">Reference proteome</keyword>
<proteinExistence type="predicted"/>
<feature type="region of interest" description="Disordered" evidence="1">
    <location>
        <begin position="114"/>
        <end position="196"/>
    </location>
</feature>
<accession>A0AAV9H174</accession>
<dbReference type="Proteomes" id="UP001321760">
    <property type="component" value="Unassembled WGS sequence"/>
</dbReference>
<name>A0AAV9H174_9PEZI</name>